<accession>A0A7Z7J3R4</accession>
<organism evidence="1 2">
    <name type="scientific">Xanthomonas campestris pv. phaseoli</name>
    <dbReference type="NCBI Taxonomy" id="317013"/>
    <lineage>
        <taxon>Bacteria</taxon>
        <taxon>Pseudomonadati</taxon>
        <taxon>Pseudomonadota</taxon>
        <taxon>Gammaproteobacteria</taxon>
        <taxon>Lysobacterales</taxon>
        <taxon>Lysobacteraceae</taxon>
        <taxon>Xanthomonas</taxon>
    </lineage>
</organism>
<reference evidence="1 2" key="1">
    <citation type="submission" date="2017-10" db="EMBL/GenBank/DDBJ databases">
        <authorList>
            <person name="Regsiter A."/>
            <person name="William W."/>
        </authorList>
    </citation>
    <scope>NUCLEOTIDE SEQUENCE [LARGE SCALE GENOMIC DNA]</scope>
    <source>
        <strain evidence="1 2">CFBP6991</strain>
    </source>
</reference>
<evidence type="ECO:0000313" key="1">
    <source>
        <dbReference type="EMBL" id="SOO25379.1"/>
    </source>
</evidence>
<name>A0A7Z7J3R4_XANCH</name>
<sequence>MAIISEKSAFGTQTKVVSPRIEILWDPATNDGPVEFHLEQMTVKRQPDDSLFVVERFFLHVLTVQISSLIGRSYEITAPATTEVDPTTGQSSKVPGEKVNEPGVHLLLGIKAATRSAYDANVVTPDPDADPIARRVTIIWSPLNNAGNVSFQVEDRGQALGVLSESIAKLTAPTYAIPDMANGGHLDWAGWKLEAMIKAATDAAYLASVYSQTIGSQPQ</sequence>
<dbReference type="RefSeq" id="WP_099801452.1">
    <property type="nucleotide sequence ID" value="NZ_OCZC01000072.1"/>
</dbReference>
<protein>
    <submittedName>
        <fullName evidence="1">Uncharacterized protein</fullName>
    </submittedName>
</protein>
<comment type="caution">
    <text evidence="1">The sequence shown here is derived from an EMBL/GenBank/DDBJ whole genome shotgun (WGS) entry which is preliminary data.</text>
</comment>
<evidence type="ECO:0000313" key="2">
    <source>
        <dbReference type="Proteomes" id="UP000234345"/>
    </source>
</evidence>
<gene>
    <name evidence="1" type="ORF">XFF6991_450055</name>
</gene>
<proteinExistence type="predicted"/>
<dbReference type="EMBL" id="OCZC01000072">
    <property type="protein sequence ID" value="SOO25379.1"/>
    <property type="molecule type" value="Genomic_DNA"/>
</dbReference>
<dbReference type="Proteomes" id="UP000234345">
    <property type="component" value="Unassembled WGS sequence"/>
</dbReference>
<dbReference type="AlphaFoldDB" id="A0A7Z7J3R4"/>